<reference evidence="2" key="1">
    <citation type="journal article" date="2019" name="Int. J. Syst. Evol. Microbiol.">
        <title>The Global Catalogue of Microorganisms (GCM) 10K type strain sequencing project: providing services to taxonomists for standard genome sequencing and annotation.</title>
        <authorList>
            <consortium name="The Broad Institute Genomics Platform"/>
            <consortium name="The Broad Institute Genome Sequencing Center for Infectious Disease"/>
            <person name="Wu L."/>
            <person name="Ma J."/>
        </authorList>
    </citation>
    <scope>NUCLEOTIDE SEQUENCE [LARGE SCALE GENOMIC DNA]</scope>
    <source>
        <strain evidence="2">CCUG 61889</strain>
    </source>
</reference>
<gene>
    <name evidence="1" type="ORF">ACFOU2_15695</name>
</gene>
<keyword evidence="2" id="KW-1185">Reference proteome</keyword>
<organism evidence="1 2">
    <name type="scientific">Bacillus songklensis</name>
    <dbReference type="NCBI Taxonomy" id="1069116"/>
    <lineage>
        <taxon>Bacteria</taxon>
        <taxon>Bacillati</taxon>
        <taxon>Bacillota</taxon>
        <taxon>Bacilli</taxon>
        <taxon>Bacillales</taxon>
        <taxon>Bacillaceae</taxon>
        <taxon>Bacillus</taxon>
    </lineage>
</organism>
<protein>
    <submittedName>
        <fullName evidence="1">Uncharacterized protein</fullName>
    </submittedName>
</protein>
<evidence type="ECO:0000313" key="2">
    <source>
        <dbReference type="Proteomes" id="UP001595752"/>
    </source>
</evidence>
<dbReference type="RefSeq" id="WP_377916670.1">
    <property type="nucleotide sequence ID" value="NZ_JBHRZT010000067.1"/>
</dbReference>
<evidence type="ECO:0000313" key="1">
    <source>
        <dbReference type="EMBL" id="MFC3884829.1"/>
    </source>
</evidence>
<proteinExistence type="predicted"/>
<name>A0ABV8B5L7_9BACI</name>
<dbReference type="Proteomes" id="UP001595752">
    <property type="component" value="Unassembled WGS sequence"/>
</dbReference>
<dbReference type="EMBL" id="JBHRZT010000067">
    <property type="protein sequence ID" value="MFC3884829.1"/>
    <property type="molecule type" value="Genomic_DNA"/>
</dbReference>
<accession>A0ABV8B5L7</accession>
<sequence length="240" mass="27652">MEVLTVIPEKHHTYIFVRFPGVKLNIPDKKRFQKEGGQSLALCVHLDEKEELYDVYFVPEKSISPFDFVSDENGSKALYRVIQPEQVEKGNDKQTRQPFSITDEVGILQRKTKKGIEFVLVIKEKEISSIGEQREGRASLQNAAKQEYVLFHIRPAKEKESKTIQQEGNVKKVPQKGIFRGEKAGFAFRFAEQFEIKTLNKLQFGGSRKSRFQSFAALRFLGPGDQFFPLPREEPFTSYN</sequence>
<comment type="caution">
    <text evidence="1">The sequence shown here is derived from an EMBL/GenBank/DDBJ whole genome shotgun (WGS) entry which is preliminary data.</text>
</comment>